<dbReference type="PANTHER" id="PTHR47691:SF3">
    <property type="entry name" value="HTH-TYPE TRANSCRIPTIONAL REGULATOR RV0890C-RELATED"/>
    <property type="match status" value="1"/>
</dbReference>
<dbReference type="SUPFAM" id="SSF48452">
    <property type="entry name" value="TPR-like"/>
    <property type="match status" value="2"/>
</dbReference>
<feature type="repeat" description="TPR" evidence="1">
    <location>
        <begin position="625"/>
        <end position="658"/>
    </location>
</feature>
<evidence type="ECO:0000256" key="1">
    <source>
        <dbReference type="PROSITE-ProRule" id="PRU00339"/>
    </source>
</evidence>
<gene>
    <name evidence="2" type="ORF">GCM10009550_53640</name>
</gene>
<keyword evidence="1" id="KW-0802">TPR repeat</keyword>
<organism evidence="2 3">
    <name type="scientific">Actinocorallia libanotica</name>
    <dbReference type="NCBI Taxonomy" id="46162"/>
    <lineage>
        <taxon>Bacteria</taxon>
        <taxon>Bacillati</taxon>
        <taxon>Actinomycetota</taxon>
        <taxon>Actinomycetes</taxon>
        <taxon>Streptosporangiales</taxon>
        <taxon>Thermomonosporaceae</taxon>
        <taxon>Actinocorallia</taxon>
    </lineage>
</organism>
<sequence>MSQNLPSPRRPASETVHNEASEIGSLVQAGSIEELHFHQAPRREVVPRLLPGVTGNFTGRTRELTELDRLLEHRAAAAGTASVCVLSGMPGVGKTVLAVWWGHLAATRFPHGQLYVDLQGFHASRVPLEPGEVLHLFLSALGVEPHRIPVAVEEKVQLYRSLLNERRVLVVLDNAASTDQITPLLPGASSCTTVVTSRRRLSGLVADRGARSLAIRAFDERESGELMARYLGSRQVEREHEACSELVELCGGLPLALGIVAAQARIYNSALRELVDDLRAEHDRLSAMDLEDGESVGVSVAFSLSYSKLQPDQARFFRLVGLSPGPEFSPQVAASLAGVSLQRARSLLRSLSDHNLIEEVAPRRYRMHDLIKLFARNQADEREHPQARRQAIHRLLDFLLVNATAADRILTPHRTRIEVSAPEAEVPQVRMDGYDQAIAWLESEYACLIGALSKAAETGFYRHTWQLAWTLGVFFDRRGHAVDRRRTGEWALTAAQSLGDRQAEALVRASIGSAHSRVNEFGKAVDELGRALAIFQNLGLTLHEADTLLSLAIVDEESDRYEAAKVHLHRALTLYRAHGERFGEAHALENLGWSHAHLGEYPEAIETCDAAVEIFRELGDPDGEADTLDSLGYVYARLDRHEEALAHYHRALALWQGLGNRYDEADVLTRIGDSHAGLGDSDGAREAWIRALAIFDELSQPDAELLRARLAS</sequence>
<keyword evidence="3" id="KW-1185">Reference proteome</keyword>
<evidence type="ECO:0000313" key="3">
    <source>
        <dbReference type="Proteomes" id="UP001500665"/>
    </source>
</evidence>
<accession>A0ABP4C7H6</accession>
<protein>
    <recommendedName>
        <fullName evidence="4">Tetratricopeptide repeat protein</fullName>
    </recommendedName>
</protein>
<proteinExistence type="predicted"/>
<evidence type="ECO:0000313" key="2">
    <source>
        <dbReference type="EMBL" id="GAA0961286.1"/>
    </source>
</evidence>
<dbReference type="SUPFAM" id="SSF52540">
    <property type="entry name" value="P-loop containing nucleoside triphosphate hydrolases"/>
    <property type="match status" value="1"/>
</dbReference>
<dbReference type="EMBL" id="BAAAHH010000025">
    <property type="protein sequence ID" value="GAA0961286.1"/>
    <property type="molecule type" value="Genomic_DNA"/>
</dbReference>
<dbReference type="Proteomes" id="UP001500665">
    <property type="component" value="Unassembled WGS sequence"/>
</dbReference>
<dbReference type="PROSITE" id="PS50005">
    <property type="entry name" value="TPR"/>
    <property type="match status" value="1"/>
</dbReference>
<dbReference type="Gene3D" id="3.40.50.300">
    <property type="entry name" value="P-loop containing nucleotide triphosphate hydrolases"/>
    <property type="match status" value="1"/>
</dbReference>
<dbReference type="InterPro" id="IPR027417">
    <property type="entry name" value="P-loop_NTPase"/>
</dbReference>
<dbReference type="RefSeq" id="WP_344243739.1">
    <property type="nucleotide sequence ID" value="NZ_BAAAHH010000025.1"/>
</dbReference>
<dbReference type="PANTHER" id="PTHR47691">
    <property type="entry name" value="REGULATOR-RELATED"/>
    <property type="match status" value="1"/>
</dbReference>
<comment type="caution">
    <text evidence="2">The sequence shown here is derived from an EMBL/GenBank/DDBJ whole genome shotgun (WGS) entry which is preliminary data.</text>
</comment>
<dbReference type="PRINTS" id="PR00364">
    <property type="entry name" value="DISEASERSIST"/>
</dbReference>
<name>A0ABP4C7H6_9ACTN</name>
<dbReference type="Gene3D" id="1.25.40.10">
    <property type="entry name" value="Tetratricopeptide repeat domain"/>
    <property type="match status" value="1"/>
</dbReference>
<dbReference type="InterPro" id="IPR019734">
    <property type="entry name" value="TPR_rpt"/>
</dbReference>
<dbReference type="SMART" id="SM00028">
    <property type="entry name" value="TPR"/>
    <property type="match status" value="5"/>
</dbReference>
<dbReference type="InterPro" id="IPR011990">
    <property type="entry name" value="TPR-like_helical_dom_sf"/>
</dbReference>
<reference evidence="3" key="1">
    <citation type="journal article" date="2019" name="Int. J. Syst. Evol. Microbiol.">
        <title>The Global Catalogue of Microorganisms (GCM) 10K type strain sequencing project: providing services to taxonomists for standard genome sequencing and annotation.</title>
        <authorList>
            <consortium name="The Broad Institute Genomics Platform"/>
            <consortium name="The Broad Institute Genome Sequencing Center for Infectious Disease"/>
            <person name="Wu L."/>
            <person name="Ma J."/>
        </authorList>
    </citation>
    <scope>NUCLEOTIDE SEQUENCE [LARGE SCALE GENOMIC DNA]</scope>
    <source>
        <strain evidence="3">JCM 10696</strain>
    </source>
</reference>
<dbReference type="Pfam" id="PF13424">
    <property type="entry name" value="TPR_12"/>
    <property type="match status" value="1"/>
</dbReference>
<evidence type="ECO:0008006" key="4">
    <source>
        <dbReference type="Google" id="ProtNLM"/>
    </source>
</evidence>